<protein>
    <submittedName>
        <fullName evidence="1">Uncharacterized protein</fullName>
    </submittedName>
</protein>
<organism evidence="1 2">
    <name type="scientific">Sphagnum jensenii</name>
    <dbReference type="NCBI Taxonomy" id="128206"/>
    <lineage>
        <taxon>Eukaryota</taxon>
        <taxon>Viridiplantae</taxon>
        <taxon>Streptophyta</taxon>
        <taxon>Embryophyta</taxon>
        <taxon>Bryophyta</taxon>
        <taxon>Sphagnophytina</taxon>
        <taxon>Sphagnopsida</taxon>
        <taxon>Sphagnales</taxon>
        <taxon>Sphagnaceae</taxon>
        <taxon>Sphagnum</taxon>
    </lineage>
</organism>
<evidence type="ECO:0000313" key="1">
    <source>
        <dbReference type="EMBL" id="CAK9263685.1"/>
    </source>
</evidence>
<sequence length="155" mass="16909">MMQQQQQHTHPAKMCITDTCKRPFSAGRRRNKLPKVLSAPRTAPSGISTVRCGGGGEQSMATSSSPAIIIVDGPGGGGGWGLSAGTGDWSSCCMEEIMKEAMMGPPQKKARDIFRDKESLVEEIYNLKTALADQDTHFKLHQVHHRSMSVENRQV</sequence>
<gene>
    <name evidence="1" type="ORF">CSSPJE1EN1_LOCUS9163</name>
</gene>
<dbReference type="Proteomes" id="UP001497444">
    <property type="component" value="Chromosome 16"/>
</dbReference>
<reference evidence="1" key="1">
    <citation type="submission" date="2024-02" db="EMBL/GenBank/DDBJ databases">
        <authorList>
            <consortium name="ELIXIR-Norway"/>
            <consortium name="Elixir Norway"/>
        </authorList>
    </citation>
    <scope>NUCLEOTIDE SEQUENCE</scope>
</reference>
<proteinExistence type="predicted"/>
<dbReference type="EMBL" id="OZ020111">
    <property type="protein sequence ID" value="CAK9263685.1"/>
    <property type="molecule type" value="Genomic_DNA"/>
</dbReference>
<evidence type="ECO:0000313" key="2">
    <source>
        <dbReference type="Proteomes" id="UP001497444"/>
    </source>
</evidence>
<keyword evidence="2" id="KW-1185">Reference proteome</keyword>
<name>A0ABP0WE75_9BRYO</name>
<accession>A0ABP0WE75</accession>